<keyword evidence="2" id="KW-1185">Reference proteome</keyword>
<dbReference type="InterPro" id="IPR009737">
    <property type="entry name" value="Aim32/Apd1-like"/>
</dbReference>
<dbReference type="PANTHER" id="PTHR31902:SF14">
    <property type="entry name" value="ACTIN PATCHES DISTAL PROTEIN 1"/>
    <property type="match status" value="1"/>
</dbReference>
<dbReference type="SUPFAM" id="SSF52833">
    <property type="entry name" value="Thioredoxin-like"/>
    <property type="match status" value="1"/>
</dbReference>
<protein>
    <submittedName>
        <fullName evidence="1">Sucrose cleavage family protein</fullName>
    </submittedName>
</protein>
<dbReference type="STRING" id="1263082.A0A068RX32"/>
<gene>
    <name evidence="1" type="ORF">LCOR_05569.1</name>
</gene>
<comment type="caution">
    <text evidence="1">The sequence shown here is derived from an EMBL/GenBank/DDBJ whole genome shotgun (WGS) entry which is preliminary data.</text>
</comment>
<dbReference type="Gene3D" id="3.40.30.10">
    <property type="entry name" value="Glutaredoxin"/>
    <property type="match status" value="1"/>
</dbReference>
<name>A0A068RX32_9FUNG</name>
<dbReference type="Pfam" id="PF06999">
    <property type="entry name" value="Suc_Fer-like"/>
    <property type="match status" value="1"/>
</dbReference>
<dbReference type="Proteomes" id="UP000027586">
    <property type="component" value="Unassembled WGS sequence"/>
</dbReference>
<evidence type="ECO:0000313" key="1">
    <source>
        <dbReference type="EMBL" id="CDH54310.1"/>
    </source>
</evidence>
<accession>A0A068RX32</accession>
<dbReference type="InterPro" id="IPR036249">
    <property type="entry name" value="Thioredoxin-like_sf"/>
</dbReference>
<sequence>MASLISKLGSAVGLTSSTPNVDNDQLPPADCVVSDCTACPNPCDDHRPYPHMEIDTETPLLGSMKPYGRHIMISTGQTDWASHIEDDKGTLAAELNVIVNDQFKQDWRNFITNTSMFTQYSTIPNAHDVIILPDNILVTDVTPDRAQAFYDEFLNQPLPASPNEPLKVSESMKVQKNPYASMILICSHKKRDRRCGVVAPILAAEFDNVLREKDISEDDVAIFMVSHVGGHKFAGNIICYIHEGRTGIWYGRVNTCHCKPIIEETMCEGKVIKDLYRGAMSHSFVQSKSDRVKW</sequence>
<reference evidence="1" key="1">
    <citation type="submission" date="2013-08" db="EMBL/GenBank/DDBJ databases">
        <title>Gene expansion shapes genome architecture in the human pathogen Lichtheimia corymbifera: an evolutionary genomics analysis in the ancient terrestrial Mucorales (Mucoromycotina).</title>
        <authorList>
            <person name="Schwartze V.U."/>
            <person name="Winter S."/>
            <person name="Shelest E."/>
            <person name="Marcet-Houben M."/>
            <person name="Horn F."/>
            <person name="Wehner S."/>
            <person name="Hoffmann K."/>
            <person name="Riege K."/>
            <person name="Sammeth M."/>
            <person name="Nowrousian M."/>
            <person name="Valiante V."/>
            <person name="Linde J."/>
            <person name="Jacobsen I.D."/>
            <person name="Marz M."/>
            <person name="Brakhage A.A."/>
            <person name="Gabaldon T."/>
            <person name="Bocker S."/>
            <person name="Voigt K."/>
        </authorList>
    </citation>
    <scope>NUCLEOTIDE SEQUENCE [LARGE SCALE GENOMIC DNA]</scope>
    <source>
        <strain evidence="1">FSU 9682</strain>
    </source>
</reference>
<dbReference type="OrthoDB" id="10253744at2759"/>
<dbReference type="PANTHER" id="PTHR31902">
    <property type="entry name" value="ACTIN PATCHES DISTAL PROTEIN 1"/>
    <property type="match status" value="1"/>
</dbReference>
<dbReference type="EMBL" id="CBTN010000022">
    <property type="protein sequence ID" value="CDH54310.1"/>
    <property type="molecule type" value="Genomic_DNA"/>
</dbReference>
<dbReference type="AlphaFoldDB" id="A0A068RX32"/>
<dbReference type="VEuPathDB" id="FungiDB:LCOR_05569.1"/>
<organism evidence="1 2">
    <name type="scientific">Lichtheimia corymbifera JMRC:FSU:9682</name>
    <dbReference type="NCBI Taxonomy" id="1263082"/>
    <lineage>
        <taxon>Eukaryota</taxon>
        <taxon>Fungi</taxon>
        <taxon>Fungi incertae sedis</taxon>
        <taxon>Mucoromycota</taxon>
        <taxon>Mucoromycotina</taxon>
        <taxon>Mucoromycetes</taxon>
        <taxon>Mucorales</taxon>
        <taxon>Lichtheimiaceae</taxon>
        <taxon>Lichtheimia</taxon>
    </lineage>
</organism>
<proteinExistence type="predicted"/>
<evidence type="ECO:0000313" key="2">
    <source>
        <dbReference type="Proteomes" id="UP000027586"/>
    </source>
</evidence>
<dbReference type="CDD" id="cd03062">
    <property type="entry name" value="TRX_Fd_Sucrase"/>
    <property type="match status" value="1"/>
</dbReference>